<evidence type="ECO:0000313" key="1">
    <source>
        <dbReference type="EMBL" id="QED12500.1"/>
    </source>
</evidence>
<sequence length="119" mass="14293">MSATKILYFLVAAIHDTRKRKPSYILRQIIQGCNFTGKLRYHLSFRNRMRLSFTIMNSISENNHKRKKKFMFKHIIFRCCSHSRYYVNKTHLSVFFLFPSSNATGLQFCRQIKNISEQY</sequence>
<accession>A0A6B7K8Q6</accession>
<dbReference type="EMBL" id="MK330839">
    <property type="protein sequence ID" value="QED12500.1"/>
    <property type="molecule type" value="mRNA"/>
</dbReference>
<dbReference type="AlphaFoldDB" id="A0A6B7K8Q6"/>
<proteinExistence type="evidence at transcript level"/>
<reference evidence="1" key="1">
    <citation type="submission" date="2018-12" db="EMBL/GenBank/DDBJ databases">
        <title>A novel gene, Maleness-on-the-Y (MoY), determines male sex in the Mediterranean fruit fly and related agricultural fruit fly pests.</title>
        <authorList>
            <person name="Meccariello A."/>
            <person name="Salvemini M."/>
            <person name="Primo P."/>
            <person name="Hall B."/>
            <person name="Koskinioti P."/>
            <person name="Gravina A."/>
            <person name="Gucciardino M.A."/>
            <person name="Forlenza F."/>
            <person name="Gregoriou M.-E."/>
            <person name="Ippolito D."/>
            <person name="Monti S.M."/>
            <person name="Petrella V."/>
            <person name="Perrotta M.M."/>
            <person name="Schmeing S."/>
            <person name="Ruggiero A."/>
            <person name="Scolari F."/>
            <person name="Giordano E."/>
            <person name="Tsoumani K.T."/>
            <person name="Marec F."/>
            <person name="Windbichler N."/>
            <person name="Nagaraju J."/>
            <person name="Arunkumar K.P."/>
            <person name="Bourtzis K."/>
            <person name="Mathiopoulos K.D."/>
            <person name="Ragoussis I."/>
            <person name="Vitagliano L."/>
            <person name="Tu Z."/>
            <person name="Papathanos P.A."/>
            <person name="Robinson M.D."/>
            <person name="Saccone G."/>
        </authorList>
    </citation>
    <scope>NUCLEOTIDE SEQUENCE</scope>
</reference>
<name>A0A6B7K8Q6_CERCA</name>
<protein>
    <submittedName>
        <fullName evidence="1">DN40516_c0_g1_i5</fullName>
    </submittedName>
</protein>
<organism evidence="1">
    <name type="scientific">Ceratitis capitata</name>
    <name type="common">Mediterranean fruit fly</name>
    <name type="synonym">Tephritis capitata</name>
    <dbReference type="NCBI Taxonomy" id="7213"/>
    <lineage>
        <taxon>Eukaryota</taxon>
        <taxon>Metazoa</taxon>
        <taxon>Ecdysozoa</taxon>
        <taxon>Arthropoda</taxon>
        <taxon>Hexapoda</taxon>
        <taxon>Insecta</taxon>
        <taxon>Pterygota</taxon>
        <taxon>Neoptera</taxon>
        <taxon>Endopterygota</taxon>
        <taxon>Diptera</taxon>
        <taxon>Brachycera</taxon>
        <taxon>Muscomorpha</taxon>
        <taxon>Tephritoidea</taxon>
        <taxon>Tephritidae</taxon>
        <taxon>Ceratitis</taxon>
        <taxon>Ceratitis</taxon>
    </lineage>
</organism>